<dbReference type="Proteomes" id="UP000184080">
    <property type="component" value="Unassembled WGS sequence"/>
</dbReference>
<dbReference type="NCBIfam" id="TIGR00654">
    <property type="entry name" value="PhzF_family"/>
    <property type="match status" value="1"/>
</dbReference>
<feature type="active site" evidence="3">
    <location>
        <position position="47"/>
    </location>
</feature>
<dbReference type="PIRSF" id="PIRSF016184">
    <property type="entry name" value="PhzC_PhzF"/>
    <property type="match status" value="1"/>
</dbReference>
<reference evidence="4 5" key="1">
    <citation type="submission" date="2016-11" db="EMBL/GenBank/DDBJ databases">
        <authorList>
            <person name="Jaros S."/>
            <person name="Januszkiewicz K."/>
            <person name="Wedrychowicz H."/>
        </authorList>
    </citation>
    <scope>NUCLEOTIDE SEQUENCE [LARGE SCALE GENOMIC DNA]</scope>
    <source>
        <strain evidence="4 5">DSM 21864</strain>
    </source>
</reference>
<dbReference type="Pfam" id="PF02567">
    <property type="entry name" value="PhzC-PhzF"/>
    <property type="match status" value="1"/>
</dbReference>
<evidence type="ECO:0000256" key="2">
    <source>
        <dbReference type="ARBA" id="ARBA00023235"/>
    </source>
</evidence>
<dbReference type="OrthoDB" id="9788221at2"/>
<proteinExistence type="inferred from homology"/>
<organism evidence="4 5">
    <name type="scientific">Clostridium amylolyticum</name>
    <dbReference type="NCBI Taxonomy" id="1121298"/>
    <lineage>
        <taxon>Bacteria</taxon>
        <taxon>Bacillati</taxon>
        <taxon>Bacillota</taxon>
        <taxon>Clostridia</taxon>
        <taxon>Eubacteriales</taxon>
        <taxon>Clostridiaceae</taxon>
        <taxon>Clostridium</taxon>
    </lineage>
</organism>
<dbReference type="InterPro" id="IPR003719">
    <property type="entry name" value="Phenazine_PhzF-like"/>
</dbReference>
<comment type="similarity">
    <text evidence="1">Belongs to the PhzF family.</text>
</comment>
<dbReference type="STRING" id="1121298.SAMN05444401_0119"/>
<dbReference type="Gene3D" id="3.10.310.10">
    <property type="entry name" value="Diaminopimelate Epimerase, Chain A, domain 1"/>
    <property type="match status" value="2"/>
</dbReference>
<dbReference type="EMBL" id="FQZO01000010">
    <property type="protein sequence ID" value="SHJ91449.1"/>
    <property type="molecule type" value="Genomic_DNA"/>
</dbReference>
<name>A0A1M6N6V0_9CLOT</name>
<evidence type="ECO:0000313" key="4">
    <source>
        <dbReference type="EMBL" id="SHJ91449.1"/>
    </source>
</evidence>
<protein>
    <submittedName>
        <fullName evidence="4">Phenazine biosynthesis protein PhzF family</fullName>
    </submittedName>
</protein>
<dbReference type="GO" id="GO:0005737">
    <property type="term" value="C:cytoplasm"/>
    <property type="evidence" value="ECO:0007669"/>
    <property type="project" value="TreeGrafter"/>
</dbReference>
<dbReference type="SUPFAM" id="SSF54506">
    <property type="entry name" value="Diaminopimelate epimerase-like"/>
    <property type="match status" value="1"/>
</dbReference>
<accession>A0A1M6N6V0</accession>
<keyword evidence="2" id="KW-0413">Isomerase</keyword>
<dbReference type="RefSeq" id="WP_073011749.1">
    <property type="nucleotide sequence ID" value="NZ_FQZO01000010.1"/>
</dbReference>
<dbReference type="PANTHER" id="PTHR13774:SF17">
    <property type="entry name" value="PHENAZINE BIOSYNTHESIS-LIKE DOMAIN-CONTAINING PROTEIN"/>
    <property type="match status" value="1"/>
</dbReference>
<sequence length="277" mass="31176">MKVIQVYQVDAFTNECFKGNPAGVCILKESIEDKYMQLIAREMNLSETAFVQSLEASQINSTSIFSLRWFTPKYEVDLCGHGTIAASEILFNNIGIKNEKIMYETKSGRLIANKNDKGIALDFPIDEPLNVDLSKDILEAMGIESYENAVIGKNTNKLIIHLKTENEVLKLTPNFEKMKELEFERNVKGVGVTCIGNEKYDFISRYFNPWAGVNEDPVTGSVHTLLAAYWSKILNKDEMKAYQASDRGGEITLRILTGNRVELIGQAKVVLKGELYI</sequence>
<gene>
    <name evidence="4" type="ORF">SAMN05444401_0119</name>
</gene>
<keyword evidence="5" id="KW-1185">Reference proteome</keyword>
<evidence type="ECO:0000313" key="5">
    <source>
        <dbReference type="Proteomes" id="UP000184080"/>
    </source>
</evidence>
<evidence type="ECO:0000256" key="1">
    <source>
        <dbReference type="ARBA" id="ARBA00008270"/>
    </source>
</evidence>
<dbReference type="AlphaFoldDB" id="A0A1M6N6V0"/>
<evidence type="ECO:0000256" key="3">
    <source>
        <dbReference type="PIRSR" id="PIRSR016184-1"/>
    </source>
</evidence>
<dbReference type="GO" id="GO:0016853">
    <property type="term" value="F:isomerase activity"/>
    <property type="evidence" value="ECO:0007669"/>
    <property type="project" value="UniProtKB-KW"/>
</dbReference>
<dbReference type="PANTHER" id="PTHR13774">
    <property type="entry name" value="PHENAZINE BIOSYNTHESIS PROTEIN"/>
    <property type="match status" value="1"/>
</dbReference>